<dbReference type="Pfam" id="PF07534">
    <property type="entry name" value="TLD"/>
    <property type="match status" value="1"/>
</dbReference>
<evidence type="ECO:0000313" key="3">
    <source>
        <dbReference type="Proteomes" id="UP000266861"/>
    </source>
</evidence>
<evidence type="ECO:0000259" key="1">
    <source>
        <dbReference type="PROSITE" id="PS51886"/>
    </source>
</evidence>
<organism evidence="2 3">
    <name type="scientific">Diversispora epigaea</name>
    <dbReference type="NCBI Taxonomy" id="1348612"/>
    <lineage>
        <taxon>Eukaryota</taxon>
        <taxon>Fungi</taxon>
        <taxon>Fungi incertae sedis</taxon>
        <taxon>Mucoromycota</taxon>
        <taxon>Glomeromycotina</taxon>
        <taxon>Glomeromycetes</taxon>
        <taxon>Diversisporales</taxon>
        <taxon>Diversisporaceae</taxon>
        <taxon>Diversispora</taxon>
    </lineage>
</organism>
<dbReference type="EMBL" id="PQFF01000311">
    <property type="protein sequence ID" value="RHZ62224.1"/>
    <property type="molecule type" value="Genomic_DNA"/>
</dbReference>
<keyword evidence="3" id="KW-1185">Reference proteome</keyword>
<dbReference type="AlphaFoldDB" id="A0A397HLJ3"/>
<dbReference type="OrthoDB" id="298084at2759"/>
<sequence>MLISSISFEKKLRLILEEKGSVNGFAPQTFWDTWHDHSCTVVIMKVEGTDEIFGGYNPLTWDANTNGAWIQTKDSFIFSLKNDNIQN</sequence>
<proteinExistence type="predicted"/>
<feature type="domain" description="TLDc" evidence="1">
    <location>
        <begin position="1"/>
        <end position="87"/>
    </location>
</feature>
<comment type="caution">
    <text evidence="2">The sequence shown here is derived from an EMBL/GenBank/DDBJ whole genome shotgun (WGS) entry which is preliminary data.</text>
</comment>
<accession>A0A397HLJ3</accession>
<name>A0A397HLJ3_9GLOM</name>
<reference evidence="2 3" key="1">
    <citation type="submission" date="2018-08" db="EMBL/GenBank/DDBJ databases">
        <title>Genome and evolution of the arbuscular mycorrhizal fungus Diversispora epigaea (formerly Glomus versiforme) and its bacterial endosymbionts.</title>
        <authorList>
            <person name="Sun X."/>
            <person name="Fei Z."/>
            <person name="Harrison M."/>
        </authorList>
    </citation>
    <scope>NUCLEOTIDE SEQUENCE [LARGE SCALE GENOMIC DNA]</scope>
    <source>
        <strain evidence="2 3">IT104</strain>
    </source>
</reference>
<evidence type="ECO:0000313" key="2">
    <source>
        <dbReference type="EMBL" id="RHZ62224.1"/>
    </source>
</evidence>
<dbReference type="PROSITE" id="PS51886">
    <property type="entry name" value="TLDC"/>
    <property type="match status" value="1"/>
</dbReference>
<dbReference type="InterPro" id="IPR006571">
    <property type="entry name" value="TLDc_dom"/>
</dbReference>
<dbReference type="Proteomes" id="UP000266861">
    <property type="component" value="Unassembled WGS sequence"/>
</dbReference>
<protein>
    <recommendedName>
        <fullName evidence="1">TLDc domain-containing protein</fullName>
    </recommendedName>
</protein>
<gene>
    <name evidence="2" type="ORF">Glove_341g19</name>
</gene>